<evidence type="ECO:0000256" key="5">
    <source>
        <dbReference type="SAM" id="Phobius"/>
    </source>
</evidence>
<keyword evidence="2 5" id="KW-0812">Transmembrane</keyword>
<dbReference type="GO" id="GO:0016020">
    <property type="term" value="C:membrane"/>
    <property type="evidence" value="ECO:0007669"/>
    <property type="project" value="UniProtKB-SubCell"/>
</dbReference>
<evidence type="ECO:0000256" key="1">
    <source>
        <dbReference type="ARBA" id="ARBA00004141"/>
    </source>
</evidence>
<dbReference type="AlphaFoldDB" id="A0A4P9A2B9"/>
<dbReference type="PANTHER" id="PTHR30266:SF2">
    <property type="entry name" value="LARGE-CONDUCTANCE MECHANOSENSITIVE CHANNEL"/>
    <property type="match status" value="1"/>
</dbReference>
<dbReference type="EMBL" id="CP040004">
    <property type="protein sequence ID" value="QCT41913.1"/>
    <property type="molecule type" value="Genomic_DNA"/>
</dbReference>
<dbReference type="OrthoDB" id="9799559at2"/>
<evidence type="ECO:0000256" key="4">
    <source>
        <dbReference type="ARBA" id="ARBA00023136"/>
    </source>
</evidence>
<reference evidence="6 7" key="1">
    <citation type="submission" date="2019-04" db="EMBL/GenBank/DDBJ databases">
        <title>Saccharibacteria TM7 genomes.</title>
        <authorList>
            <person name="Bor B."/>
            <person name="He X."/>
            <person name="Chen T."/>
            <person name="Dewhirst F.E."/>
        </authorList>
    </citation>
    <scope>NUCLEOTIDE SEQUENCE [LARGE SCALE GENOMIC DNA]</scope>
    <source>
        <strain evidence="6 7">BB001</strain>
    </source>
</reference>
<evidence type="ECO:0000256" key="2">
    <source>
        <dbReference type="ARBA" id="ARBA00022692"/>
    </source>
</evidence>
<name>A0A4P9A2B9_9BACT</name>
<evidence type="ECO:0008006" key="8">
    <source>
        <dbReference type="Google" id="ProtNLM"/>
    </source>
</evidence>
<evidence type="ECO:0000313" key="6">
    <source>
        <dbReference type="EMBL" id="QCT41913.1"/>
    </source>
</evidence>
<dbReference type="InterPro" id="IPR036019">
    <property type="entry name" value="MscL_channel"/>
</dbReference>
<accession>A0A4P9A2B9</accession>
<comment type="subcellular location">
    <subcellularLocation>
        <location evidence="1">Membrane</location>
        <topology evidence="1">Multi-pass membrane protein</topology>
    </subcellularLocation>
</comment>
<keyword evidence="7" id="KW-1185">Reference proteome</keyword>
<gene>
    <name evidence="6" type="ORF">FBF37_00235</name>
</gene>
<dbReference type="Gene3D" id="1.10.1200.120">
    <property type="entry name" value="Large-conductance mechanosensitive channel, MscL, domain 1"/>
    <property type="match status" value="1"/>
</dbReference>
<proteinExistence type="predicted"/>
<evidence type="ECO:0000256" key="3">
    <source>
        <dbReference type="ARBA" id="ARBA00022989"/>
    </source>
</evidence>
<dbReference type="InterPro" id="IPR037673">
    <property type="entry name" value="MSC/AndL"/>
</dbReference>
<feature type="transmembrane region" description="Helical" evidence="5">
    <location>
        <begin position="108"/>
        <end position="134"/>
    </location>
</feature>
<organism evidence="6 7">
    <name type="scientific">Candidatus Nanosynbacter featherlites</name>
    <dbReference type="NCBI Taxonomy" id="2572088"/>
    <lineage>
        <taxon>Bacteria</taxon>
        <taxon>Candidatus Saccharimonadota</taxon>
        <taxon>Candidatus Saccharimonadia</taxon>
        <taxon>Candidatus Nanosynbacterales</taxon>
        <taxon>Candidatus Nanosynbacteraceae</taxon>
        <taxon>Candidatus Nanosynbacter</taxon>
    </lineage>
</organism>
<dbReference type="KEGG" id="nft:FBF37_00235"/>
<dbReference type="SUPFAM" id="SSF81330">
    <property type="entry name" value="Gated mechanosensitive channel"/>
    <property type="match status" value="1"/>
</dbReference>
<dbReference type="Proteomes" id="UP000310639">
    <property type="component" value="Chromosome"/>
</dbReference>
<keyword evidence="4 5" id="KW-0472">Membrane</keyword>
<evidence type="ECO:0000313" key="7">
    <source>
        <dbReference type="Proteomes" id="UP000310639"/>
    </source>
</evidence>
<dbReference type="PANTHER" id="PTHR30266">
    <property type="entry name" value="MECHANOSENSITIVE CHANNEL MSCL"/>
    <property type="match status" value="1"/>
</dbReference>
<keyword evidence="3 5" id="KW-1133">Transmembrane helix</keyword>
<protein>
    <recommendedName>
        <fullName evidence="8">MscL family protein</fullName>
    </recommendedName>
</protein>
<dbReference type="Pfam" id="PF01741">
    <property type="entry name" value="MscL"/>
    <property type="match status" value="1"/>
</dbReference>
<sequence>MAEKKVAKKAAVKKTATKKSIIKKPSVAALKEKAGAVKSHGGGFMTFIREQGVVGLAVGLAIGTAAGDTVKKLVTAFIDPLVQLIVGSQQGLQAASFTVEIAGRRGEFLYGAFISSLITLLAVAFVVYAIVHFLKLDKLDKKKD</sequence>
<dbReference type="GO" id="GO:0008381">
    <property type="term" value="F:mechanosensitive monoatomic ion channel activity"/>
    <property type="evidence" value="ECO:0007669"/>
    <property type="project" value="TreeGrafter"/>
</dbReference>
<dbReference type="RefSeq" id="WP_138078350.1">
    <property type="nucleotide sequence ID" value="NZ_CP040004.1"/>
</dbReference>